<name>A0A914MNG5_MELIC</name>
<protein>
    <submittedName>
        <fullName evidence="2">Uncharacterized protein</fullName>
    </submittedName>
</protein>
<reference evidence="2" key="1">
    <citation type="submission" date="2022-11" db="UniProtKB">
        <authorList>
            <consortium name="WormBaseParasite"/>
        </authorList>
    </citation>
    <scope>IDENTIFICATION</scope>
</reference>
<sequence length="110" mass="12597">MMKASQDSCLIRQTSTFFWVAGITRTVFTFVGISTSTTFQNYMLKACLIFEGNNVLHKYIQQVEKCPNIFHMEHPNDGEFLFLIQMRRQTRLGLISGKGSWSCSCTTILT</sequence>
<evidence type="ECO:0000313" key="1">
    <source>
        <dbReference type="Proteomes" id="UP000887563"/>
    </source>
</evidence>
<dbReference type="Proteomes" id="UP000887563">
    <property type="component" value="Unplaced"/>
</dbReference>
<proteinExistence type="predicted"/>
<organism evidence="1 2">
    <name type="scientific">Meloidogyne incognita</name>
    <name type="common">Southern root-knot nematode worm</name>
    <name type="synonym">Oxyuris incognita</name>
    <dbReference type="NCBI Taxonomy" id="6306"/>
    <lineage>
        <taxon>Eukaryota</taxon>
        <taxon>Metazoa</taxon>
        <taxon>Ecdysozoa</taxon>
        <taxon>Nematoda</taxon>
        <taxon>Chromadorea</taxon>
        <taxon>Rhabditida</taxon>
        <taxon>Tylenchina</taxon>
        <taxon>Tylenchomorpha</taxon>
        <taxon>Tylenchoidea</taxon>
        <taxon>Meloidogynidae</taxon>
        <taxon>Meloidogyninae</taxon>
        <taxon>Meloidogyne</taxon>
        <taxon>Meloidogyne incognita group</taxon>
    </lineage>
</organism>
<keyword evidence="1" id="KW-1185">Reference proteome</keyword>
<accession>A0A914MNG5</accession>
<dbReference type="AlphaFoldDB" id="A0A914MNG5"/>
<evidence type="ECO:0000313" key="2">
    <source>
        <dbReference type="WBParaSite" id="Minc3s02269g29183"/>
    </source>
</evidence>
<dbReference type="WBParaSite" id="Minc3s02269g29183">
    <property type="protein sequence ID" value="Minc3s02269g29183"/>
    <property type="gene ID" value="Minc3s02269g29183"/>
</dbReference>